<gene>
    <name evidence="2" type="ORF">HNR15_001709</name>
</gene>
<evidence type="ECO:0000313" key="2">
    <source>
        <dbReference type="EMBL" id="NYJ74746.1"/>
    </source>
</evidence>
<sequence length="98" mass="10438">MKVMVLRVMWNSTSLAVTVFVGPAAAGALDDDEPDDEVAGEEELDDELGAELDDELVEEALAAELEEVPELPPQAASATARPTPAIATAGKRTRDWDM</sequence>
<name>A0A853DB27_9MICO</name>
<feature type="compositionally biased region" description="Low complexity" evidence="1">
    <location>
        <begin position="73"/>
        <end position="89"/>
    </location>
</feature>
<feature type="compositionally biased region" description="Acidic residues" evidence="1">
    <location>
        <begin position="29"/>
        <end position="47"/>
    </location>
</feature>
<keyword evidence="3" id="KW-1185">Reference proteome</keyword>
<protein>
    <submittedName>
        <fullName evidence="2">Uncharacterized protein</fullName>
    </submittedName>
</protein>
<dbReference type="RefSeq" id="WP_218883620.1">
    <property type="nucleotide sequence ID" value="NZ_JACCFW010000001.1"/>
</dbReference>
<evidence type="ECO:0000313" key="3">
    <source>
        <dbReference type="Proteomes" id="UP000571817"/>
    </source>
</evidence>
<accession>A0A853DB27</accession>
<dbReference type="EMBL" id="JACCFW010000001">
    <property type="protein sequence ID" value="NYJ74746.1"/>
    <property type="molecule type" value="Genomic_DNA"/>
</dbReference>
<evidence type="ECO:0000256" key="1">
    <source>
        <dbReference type="SAM" id="MobiDB-lite"/>
    </source>
</evidence>
<dbReference type="Proteomes" id="UP000571817">
    <property type="component" value="Unassembled WGS sequence"/>
</dbReference>
<comment type="caution">
    <text evidence="2">The sequence shown here is derived from an EMBL/GenBank/DDBJ whole genome shotgun (WGS) entry which is preliminary data.</text>
</comment>
<reference evidence="2 3" key="1">
    <citation type="submission" date="2020-07" db="EMBL/GenBank/DDBJ databases">
        <title>Sequencing the genomes of 1000 actinobacteria strains.</title>
        <authorList>
            <person name="Klenk H.-P."/>
        </authorList>
    </citation>
    <scope>NUCLEOTIDE SEQUENCE [LARGE SCALE GENOMIC DNA]</scope>
    <source>
        <strain evidence="2 3">DSM 29531</strain>
    </source>
</reference>
<dbReference type="AlphaFoldDB" id="A0A853DB27"/>
<organism evidence="2 3">
    <name type="scientific">Allobranchiibius huperziae</name>
    <dbReference type="NCBI Taxonomy" id="1874116"/>
    <lineage>
        <taxon>Bacteria</taxon>
        <taxon>Bacillati</taxon>
        <taxon>Actinomycetota</taxon>
        <taxon>Actinomycetes</taxon>
        <taxon>Micrococcales</taxon>
        <taxon>Dermacoccaceae</taxon>
        <taxon>Allobranchiibius</taxon>
    </lineage>
</organism>
<feature type="region of interest" description="Disordered" evidence="1">
    <location>
        <begin position="70"/>
        <end position="98"/>
    </location>
</feature>
<feature type="region of interest" description="Disordered" evidence="1">
    <location>
        <begin position="26"/>
        <end position="47"/>
    </location>
</feature>
<proteinExistence type="predicted"/>